<feature type="compositionally biased region" description="Polar residues" evidence="1">
    <location>
        <begin position="519"/>
        <end position="530"/>
    </location>
</feature>
<dbReference type="Pfam" id="PF12937">
    <property type="entry name" value="F-box-like"/>
    <property type="match status" value="1"/>
</dbReference>
<dbReference type="GO" id="GO:0005085">
    <property type="term" value="F:guanyl-nucleotide exchange factor activity"/>
    <property type="evidence" value="ECO:0007669"/>
    <property type="project" value="InterPro"/>
</dbReference>
<dbReference type="Gene3D" id="1.10.1000.11">
    <property type="entry name" value="Arf Nucleotide-binding Site Opener,domain 2"/>
    <property type="match status" value="1"/>
</dbReference>
<evidence type="ECO:0000313" key="3">
    <source>
        <dbReference type="EMBL" id="RKP39986.1"/>
    </source>
</evidence>
<accession>A0A4Q0A1I7</accession>
<feature type="region of interest" description="Disordered" evidence="1">
    <location>
        <begin position="477"/>
        <end position="564"/>
    </location>
</feature>
<dbReference type="InterPro" id="IPR001810">
    <property type="entry name" value="F-box_dom"/>
</dbReference>
<dbReference type="AlphaFoldDB" id="A0A4Q0A1I7"/>
<evidence type="ECO:0000313" key="4">
    <source>
        <dbReference type="Proteomes" id="UP000268162"/>
    </source>
</evidence>
<dbReference type="Gene3D" id="1.20.1280.50">
    <property type="match status" value="1"/>
</dbReference>
<dbReference type="GO" id="GO:0032012">
    <property type="term" value="P:regulation of ARF protein signal transduction"/>
    <property type="evidence" value="ECO:0007669"/>
    <property type="project" value="InterPro"/>
</dbReference>
<proteinExistence type="predicted"/>
<feature type="compositionally biased region" description="Acidic residues" evidence="1">
    <location>
        <begin position="507"/>
        <end position="517"/>
    </location>
</feature>
<dbReference type="PROSITE" id="PS50190">
    <property type="entry name" value="SEC7"/>
    <property type="match status" value="1"/>
</dbReference>
<dbReference type="SUPFAM" id="SSF81383">
    <property type="entry name" value="F-box domain"/>
    <property type="match status" value="1"/>
</dbReference>
<feature type="region of interest" description="Disordered" evidence="1">
    <location>
        <begin position="1"/>
        <end position="61"/>
    </location>
</feature>
<feature type="compositionally biased region" description="Polar residues" evidence="1">
    <location>
        <begin position="28"/>
        <end position="38"/>
    </location>
</feature>
<keyword evidence="4" id="KW-1185">Reference proteome</keyword>
<dbReference type="EMBL" id="ML002231">
    <property type="protein sequence ID" value="RKP39986.1"/>
    <property type="molecule type" value="Genomic_DNA"/>
</dbReference>
<dbReference type="Pfam" id="PF01369">
    <property type="entry name" value="Sec7"/>
    <property type="match status" value="1"/>
</dbReference>
<organism evidence="3 4">
    <name type="scientific">Dimargaris cristalligena</name>
    <dbReference type="NCBI Taxonomy" id="215637"/>
    <lineage>
        <taxon>Eukaryota</taxon>
        <taxon>Fungi</taxon>
        <taxon>Fungi incertae sedis</taxon>
        <taxon>Zoopagomycota</taxon>
        <taxon>Kickxellomycotina</taxon>
        <taxon>Dimargaritomycetes</taxon>
        <taxon>Dimargaritales</taxon>
        <taxon>Dimargaritaceae</taxon>
        <taxon>Dimargaris</taxon>
    </lineage>
</organism>
<dbReference type="Proteomes" id="UP000268162">
    <property type="component" value="Unassembled WGS sequence"/>
</dbReference>
<feature type="compositionally biased region" description="Polar residues" evidence="1">
    <location>
        <begin position="141"/>
        <end position="159"/>
    </location>
</feature>
<reference evidence="4" key="1">
    <citation type="journal article" date="2018" name="Nat. Microbiol.">
        <title>Leveraging single-cell genomics to expand the fungal tree of life.</title>
        <authorList>
            <person name="Ahrendt S.R."/>
            <person name="Quandt C.A."/>
            <person name="Ciobanu D."/>
            <person name="Clum A."/>
            <person name="Salamov A."/>
            <person name="Andreopoulos B."/>
            <person name="Cheng J.F."/>
            <person name="Woyke T."/>
            <person name="Pelin A."/>
            <person name="Henrissat B."/>
            <person name="Reynolds N.K."/>
            <person name="Benny G.L."/>
            <person name="Smith M.E."/>
            <person name="James T.Y."/>
            <person name="Grigoriev I.V."/>
        </authorList>
    </citation>
    <scope>NUCLEOTIDE SEQUENCE [LARGE SCALE GENOMIC DNA]</scope>
    <source>
        <strain evidence="4">RSA 468</strain>
    </source>
</reference>
<evidence type="ECO:0000259" key="2">
    <source>
        <dbReference type="PROSITE" id="PS50190"/>
    </source>
</evidence>
<sequence length="687" mass="74882">MAHSRSPGRGSLGLNGLGRNLGIRRQSSHTFPQDQSAEPANHTPPPAPLDASTGSGERPVGNMRLLGVRHVSMPIPTTVSLANNNNNSLLPRSFDPAVPSTGLGAAPGPSNPPVFQGPDLAPSPGETPETGPARHRFRSLTPRSIASLSNITKKLTSLSPDKGGHDSSFFASRRRSHGLDTGYPNGSPPGRGPVSNTPSPHFRVIHSSPEDASVPDDDPSRNYSASPLHHMNSLEFSVPSSTFGAGHASVPGLIPPAPVPKDFTRNDHSVEQVSRALVPNPSSTPSVPLSAGTPPLPAPLPPTMAQLPRELVYHVLRYVESAKDVISCSQMCTAWRMPALFTYRDLMNIYPYANMSLMRALRKRLRKHNAPVTMPLLDDIIYDLSQEYCRSNPEFRTLFGADNPVDSIYPMLWTFLFIDREFRNPAVKKKMSCQYFIKLVQGSYKHQVYSVTTLKTIYKDIKDHPILDRHIPIIPSAVPHHQRHPPPEPPQPEPAEDTETESHGTDEEVSDLDDLPSEIDSQGSPLGTSATTEDPELTSSETTPSLTTDEPPPSDLSPLPGSCTSVRPPIAPIFEFHHNQRSAPFAAVPALIDPDHLETSEPTIFQNINQLASLDLNLTLNTAFVEPARTANRPRRGSPRIPRRLRRLSNSLGLRGGQSTLGAIRQWWTQVKSPEDTPTASVAQPSH</sequence>
<evidence type="ECO:0000256" key="1">
    <source>
        <dbReference type="SAM" id="MobiDB-lite"/>
    </source>
</evidence>
<gene>
    <name evidence="3" type="ORF">BJ085DRAFT_38813</name>
</gene>
<dbReference type="InterPro" id="IPR000904">
    <property type="entry name" value="Sec7_dom"/>
</dbReference>
<protein>
    <recommendedName>
        <fullName evidence="2">SEC7 domain-containing protein</fullName>
    </recommendedName>
</protein>
<dbReference type="SUPFAM" id="SSF48425">
    <property type="entry name" value="Sec7 domain"/>
    <property type="match status" value="1"/>
</dbReference>
<dbReference type="InterPro" id="IPR023394">
    <property type="entry name" value="Sec7_C_sf"/>
</dbReference>
<feature type="region of interest" description="Disordered" evidence="1">
    <location>
        <begin position="92"/>
        <end position="227"/>
    </location>
</feature>
<dbReference type="STRING" id="215637.A0A4Q0A1I7"/>
<feature type="compositionally biased region" description="Low complexity" evidence="1">
    <location>
        <begin position="537"/>
        <end position="549"/>
    </location>
</feature>
<feature type="region of interest" description="Disordered" evidence="1">
    <location>
        <begin position="276"/>
        <end position="297"/>
    </location>
</feature>
<dbReference type="CDD" id="cd09917">
    <property type="entry name" value="F-box_SF"/>
    <property type="match status" value="1"/>
</dbReference>
<feature type="domain" description="SEC7" evidence="2">
    <location>
        <begin position="273"/>
        <end position="464"/>
    </location>
</feature>
<dbReference type="InterPro" id="IPR035999">
    <property type="entry name" value="Sec7_dom_sf"/>
</dbReference>
<dbReference type="InterPro" id="IPR036047">
    <property type="entry name" value="F-box-like_dom_sf"/>
</dbReference>
<name>A0A4Q0A1I7_9FUNG</name>